<reference evidence="3" key="1">
    <citation type="submission" date="2020-05" db="EMBL/GenBank/DDBJ databases">
        <title>Frigoriglobus tundricola gen. nov., sp. nov., a psychrotolerant cellulolytic planctomycete of the family Gemmataceae with two divergent copies of 16S rRNA gene.</title>
        <authorList>
            <person name="Kulichevskaya I.S."/>
            <person name="Ivanova A.A."/>
            <person name="Naumoff D.G."/>
            <person name="Beletsky A.V."/>
            <person name="Rijpstra W.I.C."/>
            <person name="Sinninghe Damste J.S."/>
            <person name="Mardanov A.V."/>
            <person name="Ravin N.V."/>
            <person name="Dedysh S.N."/>
        </authorList>
    </citation>
    <scope>NUCLEOTIDE SEQUENCE [LARGE SCALE GENOMIC DNA]</scope>
    <source>
        <strain evidence="3">PL17</strain>
    </source>
</reference>
<evidence type="ECO:0000256" key="1">
    <source>
        <dbReference type="SAM" id="MobiDB-lite"/>
    </source>
</evidence>
<dbReference type="AlphaFoldDB" id="A0A6M5YPG5"/>
<dbReference type="Proteomes" id="UP000503447">
    <property type="component" value="Chromosome"/>
</dbReference>
<name>A0A6M5YPG5_9BACT</name>
<accession>A0A6M5YPG5</accession>
<protein>
    <submittedName>
        <fullName evidence="2">Uncharacterized protein</fullName>
    </submittedName>
</protein>
<sequence length="115" mass="12120">MRSELLPRIDVTALEAVLRDRMAAPFPPATGPAQPEVAPPDPLVVNTDGKCSRGRARRPAGRPAVHLLAAPAPRFQAVPAQLRVGAKTNEHTAALERVNTLPRVPVGTASPVTPC</sequence>
<proteinExistence type="predicted"/>
<feature type="region of interest" description="Disordered" evidence="1">
    <location>
        <begin position="25"/>
        <end position="60"/>
    </location>
</feature>
<evidence type="ECO:0000313" key="2">
    <source>
        <dbReference type="EMBL" id="QJW95957.1"/>
    </source>
</evidence>
<organism evidence="2 3">
    <name type="scientific">Frigoriglobus tundricola</name>
    <dbReference type="NCBI Taxonomy" id="2774151"/>
    <lineage>
        <taxon>Bacteria</taxon>
        <taxon>Pseudomonadati</taxon>
        <taxon>Planctomycetota</taxon>
        <taxon>Planctomycetia</taxon>
        <taxon>Gemmatales</taxon>
        <taxon>Gemmataceae</taxon>
        <taxon>Frigoriglobus</taxon>
    </lineage>
</organism>
<dbReference type="EMBL" id="CP053452">
    <property type="protein sequence ID" value="QJW95957.1"/>
    <property type="molecule type" value="Genomic_DNA"/>
</dbReference>
<dbReference type="KEGG" id="ftj:FTUN_3511"/>
<gene>
    <name evidence="2" type="ORF">FTUN_3511</name>
</gene>
<evidence type="ECO:0000313" key="3">
    <source>
        <dbReference type="Proteomes" id="UP000503447"/>
    </source>
</evidence>
<keyword evidence="3" id="KW-1185">Reference proteome</keyword>